<dbReference type="InterPro" id="IPR010902">
    <property type="entry name" value="NUMOD4"/>
</dbReference>
<evidence type="ECO:0000259" key="1">
    <source>
        <dbReference type="Pfam" id="PF07463"/>
    </source>
</evidence>
<dbReference type="Pfam" id="PF07463">
    <property type="entry name" value="NUMOD4"/>
    <property type="match status" value="1"/>
</dbReference>
<accession>A0AB38D0N6</accession>
<evidence type="ECO:0000313" key="3">
    <source>
        <dbReference type="Proteomes" id="UP000185210"/>
    </source>
</evidence>
<name>A0AB38D0N6_9MYCO</name>
<dbReference type="Gene3D" id="3.90.75.20">
    <property type="match status" value="1"/>
</dbReference>
<feature type="domain" description="NUMOD4" evidence="1">
    <location>
        <begin position="26"/>
        <end position="75"/>
    </location>
</feature>
<dbReference type="AlphaFoldDB" id="A0AB38D0N6"/>
<dbReference type="Proteomes" id="UP000185210">
    <property type="component" value="Unassembled WGS sequence"/>
</dbReference>
<gene>
    <name evidence="2" type="ORF">SAMEA2070301_03157</name>
</gene>
<protein>
    <recommendedName>
        <fullName evidence="1">NUMOD4 domain-containing protein</fullName>
    </recommendedName>
</protein>
<sequence>MGVTGHRKPWKTPMDTWPELETPALVWKQVPFLEERFQVSNTGQVRTRPYHKEYVRKDGTTFARHYRGRLLIQRVGGGGGGRHLLNDHLYVSIYRGSGRESSWTQDHRVDTLVASAFHGLPYNRNDRSACQLWRVQHLDDDPDNCSAENLKWVHSFGSGDIQSRYNEQLTKWEAHDVSVESFMDRFYSVA</sequence>
<evidence type="ECO:0000313" key="2">
    <source>
        <dbReference type="EMBL" id="SIB18977.1"/>
    </source>
</evidence>
<dbReference type="SUPFAM" id="SSF54060">
    <property type="entry name" value="His-Me finger endonucleases"/>
    <property type="match status" value="1"/>
</dbReference>
<reference evidence="2 3" key="1">
    <citation type="submission" date="2016-11" db="EMBL/GenBank/DDBJ databases">
        <authorList>
            <consortium name="Pathogen Informatics"/>
        </authorList>
    </citation>
    <scope>NUCLEOTIDE SEQUENCE [LARGE SCALE GENOMIC DNA]</scope>
    <source>
        <strain evidence="2 3">104</strain>
    </source>
</reference>
<dbReference type="InterPro" id="IPR044925">
    <property type="entry name" value="His-Me_finger_sf"/>
</dbReference>
<proteinExistence type="predicted"/>
<dbReference type="EMBL" id="FSHM01000004">
    <property type="protein sequence ID" value="SIB18977.1"/>
    <property type="molecule type" value="Genomic_DNA"/>
</dbReference>
<dbReference type="GO" id="GO:0016788">
    <property type="term" value="F:hydrolase activity, acting on ester bonds"/>
    <property type="evidence" value="ECO:0007669"/>
    <property type="project" value="InterPro"/>
</dbReference>
<dbReference type="RefSeq" id="WP_074292942.1">
    <property type="nucleotide sequence ID" value="NZ_FSFF01000001.1"/>
</dbReference>
<comment type="caution">
    <text evidence="2">The sequence shown here is derived from an EMBL/GenBank/DDBJ whole genome shotgun (WGS) entry which is preliminary data.</text>
</comment>
<organism evidence="2 3">
    <name type="scientific">Mycobacteroides abscessus subsp. abscessus</name>
    <dbReference type="NCBI Taxonomy" id="1185650"/>
    <lineage>
        <taxon>Bacteria</taxon>
        <taxon>Bacillati</taxon>
        <taxon>Actinomycetota</taxon>
        <taxon>Actinomycetes</taxon>
        <taxon>Mycobacteriales</taxon>
        <taxon>Mycobacteriaceae</taxon>
        <taxon>Mycobacteroides</taxon>
        <taxon>Mycobacteroides abscessus</taxon>
    </lineage>
</organism>